<sequence>MDELLKKMAAFGVPGIVLVVAISVSGYAGGVALASLGPFGMIGGIATLGVIGLISHTIADYGTEKVIQAVVKEQLKKKDQDQIIKEIENYPITKGLKLKVINYVENTKKD</sequence>
<organism evidence="2 3">
    <name type="scientific">Candidatus Enterococcus lemimoniae</name>
    <dbReference type="NCBI Taxonomy" id="1834167"/>
    <lineage>
        <taxon>Bacteria</taxon>
        <taxon>Bacillati</taxon>
        <taxon>Bacillota</taxon>
        <taxon>Bacilli</taxon>
        <taxon>Lactobacillales</taxon>
        <taxon>Enterococcaceae</taxon>
        <taxon>Enterococcus</taxon>
    </lineage>
</organism>
<evidence type="ECO:0008006" key="4">
    <source>
        <dbReference type="Google" id="ProtNLM"/>
    </source>
</evidence>
<protein>
    <recommendedName>
        <fullName evidence="4">Holin</fullName>
    </recommendedName>
</protein>
<dbReference type="RefSeq" id="WP_086444712.1">
    <property type="nucleotide sequence ID" value="NZ_CP147248.1"/>
</dbReference>
<evidence type="ECO:0000313" key="3">
    <source>
        <dbReference type="Proteomes" id="UP000195080"/>
    </source>
</evidence>
<proteinExistence type="predicted"/>
<keyword evidence="1" id="KW-0812">Transmembrane</keyword>
<keyword evidence="3" id="KW-1185">Reference proteome</keyword>
<reference evidence="3" key="1">
    <citation type="submission" date="2017-05" db="EMBL/GenBank/DDBJ databases">
        <title>The Genome Sequence of EEnterococcus faecalis 9F2_4866.</title>
        <authorList>
            <consortium name="The Broad Institute Genomics Platform"/>
            <consortium name="The Broad Institute Genomic Center for Infectious Diseases"/>
            <person name="Earl A."/>
            <person name="Manson A."/>
            <person name="Schwartman J."/>
            <person name="Gilmore M."/>
            <person name="Abouelleil A."/>
            <person name="Cao P."/>
            <person name="Chapman S."/>
            <person name="Cusick C."/>
            <person name="Shea T."/>
            <person name="Young S."/>
            <person name="Neafsey D."/>
            <person name="Nusbaum C."/>
            <person name="Birren B."/>
        </authorList>
    </citation>
    <scope>NUCLEOTIDE SEQUENCE [LARGE SCALE GENOMIC DNA]</scope>
    <source>
        <strain evidence="3">12C11_DIV0727</strain>
    </source>
</reference>
<accession>A0ABZ2T5W7</accession>
<keyword evidence="1" id="KW-0472">Membrane</keyword>
<feature type="transmembrane region" description="Helical" evidence="1">
    <location>
        <begin position="39"/>
        <end position="59"/>
    </location>
</feature>
<name>A0ABZ2T5W7_9ENTE</name>
<gene>
    <name evidence="2" type="ORF">A5866_000050</name>
</gene>
<keyword evidence="1" id="KW-1133">Transmembrane helix</keyword>
<evidence type="ECO:0000256" key="1">
    <source>
        <dbReference type="SAM" id="Phobius"/>
    </source>
</evidence>
<dbReference type="EMBL" id="CP147248">
    <property type="protein sequence ID" value="WYJ84992.1"/>
    <property type="molecule type" value="Genomic_DNA"/>
</dbReference>
<dbReference type="Proteomes" id="UP000195080">
    <property type="component" value="Chromosome"/>
</dbReference>
<evidence type="ECO:0000313" key="2">
    <source>
        <dbReference type="EMBL" id="WYJ84992.1"/>
    </source>
</evidence>
<feature type="transmembrane region" description="Helical" evidence="1">
    <location>
        <begin position="12"/>
        <end position="33"/>
    </location>
</feature>